<accession>A0A553RLF7</accession>
<reference evidence="2 3" key="1">
    <citation type="journal article" date="2019" name="Sci. Data">
        <title>Hybrid genome assembly and annotation of Danionella translucida.</title>
        <authorList>
            <person name="Kadobianskyi M."/>
            <person name="Schulze L."/>
            <person name="Schuelke M."/>
            <person name="Judkewitz B."/>
        </authorList>
    </citation>
    <scope>NUCLEOTIDE SEQUENCE [LARGE SCALE GENOMIC DNA]</scope>
    <source>
        <strain evidence="2 3">Bolton</strain>
    </source>
</reference>
<name>A0A553RLF7_9TELE</name>
<proteinExistence type="predicted"/>
<keyword evidence="1" id="KW-1133">Transmembrane helix</keyword>
<protein>
    <submittedName>
        <fullName evidence="2">Uncharacterized protein</fullName>
    </submittedName>
</protein>
<evidence type="ECO:0000313" key="3">
    <source>
        <dbReference type="Proteomes" id="UP000316079"/>
    </source>
</evidence>
<gene>
    <name evidence="2" type="ORF">DNTS_033179</name>
</gene>
<dbReference type="Proteomes" id="UP000316079">
    <property type="component" value="Unassembled WGS sequence"/>
</dbReference>
<evidence type="ECO:0000313" key="2">
    <source>
        <dbReference type="EMBL" id="TRZ03020.1"/>
    </source>
</evidence>
<dbReference type="EMBL" id="SRMA01016638">
    <property type="protein sequence ID" value="TRZ03020.1"/>
    <property type="molecule type" value="Genomic_DNA"/>
</dbReference>
<keyword evidence="3" id="KW-1185">Reference proteome</keyword>
<sequence length="127" mass="14379">MLQGTRPSWTCLEEQGRNLLSCRKCCMCEAGCSLSGEVRSISGSHIHVLPAESSNEELWSLYEDVYLCAVLVCCVGLLCMCLFTLVVCCQYLQRKRRLKGGTRQMLKLSFGQEPTEQVRGKKKYHVH</sequence>
<organism evidence="2 3">
    <name type="scientific">Danionella cerebrum</name>
    <dbReference type="NCBI Taxonomy" id="2873325"/>
    <lineage>
        <taxon>Eukaryota</taxon>
        <taxon>Metazoa</taxon>
        <taxon>Chordata</taxon>
        <taxon>Craniata</taxon>
        <taxon>Vertebrata</taxon>
        <taxon>Euteleostomi</taxon>
        <taxon>Actinopterygii</taxon>
        <taxon>Neopterygii</taxon>
        <taxon>Teleostei</taxon>
        <taxon>Ostariophysi</taxon>
        <taxon>Cypriniformes</taxon>
        <taxon>Danionidae</taxon>
        <taxon>Danioninae</taxon>
        <taxon>Danionella</taxon>
    </lineage>
</organism>
<keyword evidence="1" id="KW-0812">Transmembrane</keyword>
<evidence type="ECO:0000256" key="1">
    <source>
        <dbReference type="SAM" id="Phobius"/>
    </source>
</evidence>
<comment type="caution">
    <text evidence="2">The sequence shown here is derived from an EMBL/GenBank/DDBJ whole genome shotgun (WGS) entry which is preliminary data.</text>
</comment>
<dbReference type="AlphaFoldDB" id="A0A553RLF7"/>
<feature type="transmembrane region" description="Helical" evidence="1">
    <location>
        <begin position="64"/>
        <end position="89"/>
    </location>
</feature>
<keyword evidence="1" id="KW-0472">Membrane</keyword>